<evidence type="ECO:0000313" key="3">
    <source>
        <dbReference type="Proteomes" id="UP000217301"/>
    </source>
</evidence>
<dbReference type="RefSeq" id="WP_095909124.1">
    <property type="nucleotide sequence ID" value="NZ_CP022385.1"/>
</dbReference>
<organism evidence="2 4">
    <name type="scientific">Capnocytophaga sputigena</name>
    <dbReference type="NCBI Taxonomy" id="1019"/>
    <lineage>
        <taxon>Bacteria</taxon>
        <taxon>Pseudomonadati</taxon>
        <taxon>Bacteroidota</taxon>
        <taxon>Flavobacteriia</taxon>
        <taxon>Flavobacteriales</taxon>
        <taxon>Flavobacteriaceae</taxon>
        <taxon>Capnocytophaga</taxon>
    </lineage>
</organism>
<evidence type="ECO:0000313" key="4">
    <source>
        <dbReference type="Proteomes" id="UP000249902"/>
    </source>
</evidence>
<dbReference type="SUPFAM" id="SSF50998">
    <property type="entry name" value="Quinoprotein alcohol dehydrogenase-like"/>
    <property type="match status" value="1"/>
</dbReference>
<gene>
    <name evidence="1" type="ORF">CGC55_11030</name>
    <name evidence="2" type="ORF">NCTC11653_02223</name>
</gene>
<dbReference type="Proteomes" id="UP000217301">
    <property type="component" value="Chromosome"/>
</dbReference>
<dbReference type="EMBL" id="CP022385">
    <property type="protein sequence ID" value="ATA84994.1"/>
    <property type="molecule type" value="Genomic_DNA"/>
</dbReference>
<dbReference type="Proteomes" id="UP000249902">
    <property type="component" value="Unassembled WGS sequence"/>
</dbReference>
<reference evidence="2 4" key="3">
    <citation type="submission" date="2018-06" db="EMBL/GenBank/DDBJ databases">
        <authorList>
            <consortium name="Pathogen Informatics"/>
            <person name="Doyle S."/>
        </authorList>
    </citation>
    <scope>NUCLEOTIDE SEQUENCE [LARGE SCALE GENOMIC DNA]</scope>
    <source>
        <strain evidence="2 4">NCTC11653</strain>
    </source>
</reference>
<dbReference type="InterPro" id="IPR011047">
    <property type="entry name" value="Quinoprotein_ADH-like_sf"/>
</dbReference>
<evidence type="ECO:0000313" key="1">
    <source>
        <dbReference type="EMBL" id="ATA84994.1"/>
    </source>
</evidence>
<reference evidence="1" key="1">
    <citation type="journal article" date="2017" name="Genome Announc.">
        <title>Twelve Complete Reference Genomes of Clinical Isolates in the Capnocytophaga Genus.</title>
        <authorList>
            <person name="Villarma A."/>
            <person name="Gulvik C.A."/>
            <person name="Rowe L.A."/>
            <person name="Sheth M."/>
            <person name="Juieng P."/>
            <person name="Nicholson A.C."/>
            <person name="Loparev V.N."/>
            <person name="McQuiston J.R."/>
        </authorList>
    </citation>
    <scope>NUCLEOTIDE SEQUENCE</scope>
    <source>
        <strain evidence="1">KC1668</strain>
    </source>
</reference>
<dbReference type="EMBL" id="UAVP01000009">
    <property type="protein sequence ID" value="SQA76299.1"/>
    <property type="molecule type" value="Genomic_DNA"/>
</dbReference>
<dbReference type="InterPro" id="IPR015943">
    <property type="entry name" value="WD40/YVTN_repeat-like_dom_sf"/>
</dbReference>
<dbReference type="KEGG" id="cspu:CGC55_11030"/>
<protein>
    <submittedName>
        <fullName evidence="2">Uncharacterized protein</fullName>
    </submittedName>
</protein>
<proteinExistence type="predicted"/>
<accession>A0AAX2IDT4</accession>
<evidence type="ECO:0000313" key="2">
    <source>
        <dbReference type="EMBL" id="SQA76299.1"/>
    </source>
</evidence>
<reference evidence="3" key="2">
    <citation type="submission" date="2017-06" db="EMBL/GenBank/DDBJ databases">
        <title>Capnocytophaga spp. assemblies.</title>
        <authorList>
            <person name="Gulvik C.A."/>
        </authorList>
    </citation>
    <scope>NUCLEOTIDE SEQUENCE [LARGE SCALE GENOMIC DNA]</scope>
    <source>
        <strain evidence="3">KC1668</strain>
    </source>
</reference>
<dbReference type="AlphaFoldDB" id="A0AAX2IDT4"/>
<name>A0AAX2IDT4_CAPSP</name>
<keyword evidence="3" id="KW-1185">Reference proteome</keyword>
<dbReference type="Gene3D" id="2.130.10.10">
    <property type="entry name" value="YVTN repeat-like/Quinoprotein amine dehydrogenase"/>
    <property type="match status" value="1"/>
</dbReference>
<sequence>MYKKIEIKKGISSFYINEKYVKYVQKSLEGKIKVENHLKEVIFTSKQNWINRSCLVGDNLCYSSYDEDFTRIQKLDDNKSIILDVLLSDITSDTPNIYDNLYYNLSEIDNNCIYDLVIGKEVGKCKNEIKGFIKLNTEDYILTKKETFIYNYSKTDFTLLWQKDLSKLTQYTEWDGTEEEGKIREVYHYKDSVIVLTQMFILRIDLQTGDIIYSLQLPAGLMELSIVGDKAYGCYGYHYMEVDIEKGKLLKFIRIENAVYQGKEYNAIMDSPKFHEGYVFHGVRLEGGYYAISALDAQTGKRMWIDLLGTYMVEKIEFYENKMFVSDSGGSLYIYEKEE</sequence>